<evidence type="ECO:0000259" key="2">
    <source>
        <dbReference type="SMART" id="SM00060"/>
    </source>
</evidence>
<name>A0A8J7NN77_ATRSP</name>
<dbReference type="Gene3D" id="2.60.40.10">
    <property type="entry name" value="Immunoglobulins"/>
    <property type="match status" value="1"/>
</dbReference>
<dbReference type="Proteomes" id="UP000736164">
    <property type="component" value="Unassembled WGS sequence"/>
</dbReference>
<proteinExistence type="predicted"/>
<feature type="non-terminal residue" evidence="3">
    <location>
        <position position="1"/>
    </location>
</feature>
<dbReference type="GO" id="GO:0000132">
    <property type="term" value="P:establishment of mitotic spindle orientation"/>
    <property type="evidence" value="ECO:0007669"/>
    <property type="project" value="TreeGrafter"/>
</dbReference>
<feature type="region of interest" description="Disordered" evidence="1">
    <location>
        <begin position="1"/>
        <end position="54"/>
    </location>
</feature>
<accession>A0A8J7NN77</accession>
<evidence type="ECO:0000313" key="3">
    <source>
        <dbReference type="EMBL" id="MBN3315090.1"/>
    </source>
</evidence>
<dbReference type="SUPFAM" id="SSF49265">
    <property type="entry name" value="Fibronectin type III"/>
    <property type="match status" value="1"/>
</dbReference>
<evidence type="ECO:0000313" key="4">
    <source>
        <dbReference type="Proteomes" id="UP000736164"/>
    </source>
</evidence>
<dbReference type="InterPro" id="IPR036116">
    <property type="entry name" value="FN3_sf"/>
</dbReference>
<dbReference type="InterPro" id="IPR039269">
    <property type="entry name" value="ANKFN1"/>
</dbReference>
<dbReference type="InterPro" id="IPR013783">
    <property type="entry name" value="Ig-like_fold"/>
</dbReference>
<keyword evidence="4" id="KW-1185">Reference proteome</keyword>
<dbReference type="EMBL" id="JAAWVO010019478">
    <property type="protein sequence ID" value="MBN3315090.1"/>
    <property type="molecule type" value="Genomic_DNA"/>
</dbReference>
<protein>
    <submittedName>
        <fullName evidence="3">ANKF1 protein</fullName>
    </submittedName>
</protein>
<dbReference type="GO" id="GO:0005819">
    <property type="term" value="C:spindle"/>
    <property type="evidence" value="ECO:0007669"/>
    <property type="project" value="TreeGrafter"/>
</dbReference>
<dbReference type="GO" id="GO:0061172">
    <property type="term" value="P:regulation of establishment of bipolar cell polarity"/>
    <property type="evidence" value="ECO:0007669"/>
    <property type="project" value="TreeGrafter"/>
</dbReference>
<dbReference type="PANTHER" id="PTHR21437">
    <property type="entry name" value="WIDE AWAKE"/>
    <property type="match status" value="1"/>
</dbReference>
<dbReference type="InterPro" id="IPR003961">
    <property type="entry name" value="FN3_dom"/>
</dbReference>
<feature type="compositionally biased region" description="Polar residues" evidence="1">
    <location>
        <begin position="35"/>
        <end position="46"/>
    </location>
</feature>
<gene>
    <name evidence="3" type="primary">Ankfn1_2</name>
    <name evidence="3" type="ORF">GTO95_0002340</name>
</gene>
<comment type="caution">
    <text evidence="3">The sequence shown here is derived from an EMBL/GenBank/DDBJ whole genome shotgun (WGS) entry which is preliminary data.</text>
</comment>
<feature type="non-terminal residue" evidence="3">
    <location>
        <position position="834"/>
    </location>
</feature>
<organism evidence="3 4">
    <name type="scientific">Atractosteus spatula</name>
    <name type="common">Alligator gar</name>
    <name type="synonym">Lepisosteus spatula</name>
    <dbReference type="NCBI Taxonomy" id="7917"/>
    <lineage>
        <taxon>Eukaryota</taxon>
        <taxon>Metazoa</taxon>
        <taxon>Chordata</taxon>
        <taxon>Craniata</taxon>
        <taxon>Vertebrata</taxon>
        <taxon>Euteleostomi</taxon>
        <taxon>Actinopterygii</taxon>
        <taxon>Neopterygii</taxon>
        <taxon>Holostei</taxon>
        <taxon>Semionotiformes</taxon>
        <taxon>Lepisosteidae</taxon>
        <taxon>Atractosteus</taxon>
    </lineage>
</organism>
<evidence type="ECO:0000256" key="1">
    <source>
        <dbReference type="SAM" id="MobiDB-lite"/>
    </source>
</evidence>
<reference evidence="3" key="1">
    <citation type="journal article" date="2021" name="Cell">
        <title>Tracing the genetic footprints of vertebrate landing in non-teleost ray-finned fishes.</title>
        <authorList>
            <person name="Bi X."/>
            <person name="Wang K."/>
            <person name="Yang L."/>
            <person name="Pan H."/>
            <person name="Jiang H."/>
            <person name="Wei Q."/>
            <person name="Fang M."/>
            <person name="Yu H."/>
            <person name="Zhu C."/>
            <person name="Cai Y."/>
            <person name="He Y."/>
            <person name="Gan X."/>
            <person name="Zeng H."/>
            <person name="Yu D."/>
            <person name="Zhu Y."/>
            <person name="Jiang H."/>
            <person name="Qiu Q."/>
            <person name="Yang H."/>
            <person name="Zhang Y.E."/>
            <person name="Wang W."/>
            <person name="Zhu M."/>
            <person name="He S."/>
            <person name="Zhang G."/>
        </authorList>
    </citation>
    <scope>NUCLEOTIDE SEQUENCE</scope>
    <source>
        <strain evidence="3">Allg_001</strain>
    </source>
</reference>
<dbReference type="CDD" id="cd00063">
    <property type="entry name" value="FN3"/>
    <property type="match status" value="2"/>
</dbReference>
<dbReference type="AlphaFoldDB" id="A0A8J7NN77"/>
<sequence>MALPAREPPLRRRSLGPVSPKRIYRNLSVRLRGGETSQGDQSQSSGRHNKDTPLYPSLWEAVENEDTLAVQEMLSQQREVNALSPQGLVPLDVAALTLSTPLLRILIRAGARENPLLCSPADWSVKLQALVRTAGRCVAELKDAVCTGPPEAQQDTQKQLRVWTLRYQLYCRMRENFARTVLPGPPSNVSLLVSSATSLTVSFREPEGTVTGLITHYRVWVYSRVSVDVLIHSPVWVYSRVSVDVLIHSPVWVYSRVSVDVLIHSPVWVYSRVSVDGTNTQIAPVTQCCVSVFFGTVEWSSSATFDPLCGSVLVHDTKNLHFIITGLTTGGLYFVRVSAYNVKGYGPAQSSSPPSAAPSSWTQCCGVKQRSREQATGVRKLLEQIQDPQYRGYFIDTHTHTHSHTVPLPAETSRVHTPSKKLSVSRSLKHLFQSATKFVRSLQRGVYLAAVFYHKDNILVTAEEQIPLVEIHSCSTSVTQDFLWFAKLSCAWKDVSWLQQAMTSSLSSSSSLLQTRQKILLAVSQLQSSLGTVDLGQVYHEPIKDRQGNVLLVTLREGSSLSPPDPLRWTPLARFQRERQRSHLLPDPTAIDTLTEHLKEKLCYHRRSVQTAQPGLYVGVLKLCSSVDQIRVLVPHKLPNLLYHARVRHNPHVSREEWAWLQGLCGRGAAEGRGPPDPGLGEFVRSLRAAVSHLLTKLNIPLHKAQCYRLYTQEVLQLGQQVSFLLLLPPSEDFCASPGKDGALSGFLTLPLQIFELVHFSAYEQEFFSQYCQASLLLELDAQLSQQALREALDRREVQEAKDRLDQVLQLTQVCLFMQRFPRHSPRLGGTTPS</sequence>
<feature type="domain" description="Fibronectin type-III" evidence="2">
    <location>
        <begin position="183"/>
        <end position="346"/>
    </location>
</feature>
<dbReference type="PANTHER" id="PTHR21437:SF2">
    <property type="entry name" value="ANKYRIN REPEAT AND FIBRONECTIN TYPE-III DOMAIN-CONTAINING PROTEIN 1-LIKE"/>
    <property type="match status" value="1"/>
</dbReference>
<dbReference type="SMART" id="SM00060">
    <property type="entry name" value="FN3"/>
    <property type="match status" value="1"/>
</dbReference>